<gene>
    <name evidence="2" type="ORF">MNBD_GAMMA26-725</name>
</gene>
<dbReference type="EMBL" id="UOFX01000024">
    <property type="protein sequence ID" value="VAX07430.1"/>
    <property type="molecule type" value="Genomic_DNA"/>
</dbReference>
<dbReference type="AlphaFoldDB" id="A0A3B1BAT1"/>
<protein>
    <recommendedName>
        <fullName evidence="1">Glutamine amidotransferase domain-containing protein</fullName>
    </recommendedName>
</protein>
<proteinExistence type="predicted"/>
<name>A0A3B1BAT1_9ZZZZ</name>
<organism evidence="2">
    <name type="scientific">hydrothermal vent metagenome</name>
    <dbReference type="NCBI Taxonomy" id="652676"/>
    <lineage>
        <taxon>unclassified sequences</taxon>
        <taxon>metagenomes</taxon>
        <taxon>ecological metagenomes</taxon>
    </lineage>
</organism>
<dbReference type="SUPFAM" id="SSF52317">
    <property type="entry name" value="Class I glutamine amidotransferase-like"/>
    <property type="match status" value="1"/>
</dbReference>
<feature type="domain" description="Glutamine amidotransferase" evidence="1">
    <location>
        <begin position="29"/>
        <end position="166"/>
    </location>
</feature>
<dbReference type="GO" id="GO:0005829">
    <property type="term" value="C:cytosol"/>
    <property type="evidence" value="ECO:0007669"/>
    <property type="project" value="TreeGrafter"/>
</dbReference>
<evidence type="ECO:0000313" key="2">
    <source>
        <dbReference type="EMBL" id="VAX07430.1"/>
    </source>
</evidence>
<reference evidence="2" key="1">
    <citation type="submission" date="2018-06" db="EMBL/GenBank/DDBJ databases">
        <authorList>
            <person name="Zhirakovskaya E."/>
        </authorList>
    </citation>
    <scope>NUCLEOTIDE SEQUENCE</scope>
</reference>
<dbReference type="InterPro" id="IPR029062">
    <property type="entry name" value="Class_I_gatase-like"/>
</dbReference>
<dbReference type="PROSITE" id="PS51273">
    <property type="entry name" value="GATASE_TYPE_1"/>
    <property type="match status" value="1"/>
</dbReference>
<dbReference type="InterPro" id="IPR017926">
    <property type="entry name" value="GATASE"/>
</dbReference>
<sequence length="209" mass="23714">MFREFFSKHVSHEWDLVEYAVSQSRWPGSMHDCDGWIIGGSPKSVYDRHSWIMKLMEFACACHYNKKPLLGICFGHQVIAQCLGGGVHKSLNGWNIGVRSIKMRNPRVWMSPSLEHCSLLYSHQDEVKMPPDGAVLLGGDAHFLHQAYAIGDHIFGIQGHPEFTPEFLRLRLEALKESLTEAEYQEALSTLERPTDSAVVGGWIRQFFG</sequence>
<accession>A0A3B1BAT1</accession>
<dbReference type="PANTHER" id="PTHR42695">
    <property type="entry name" value="GLUTAMINE AMIDOTRANSFERASE YLR126C-RELATED"/>
    <property type="match status" value="1"/>
</dbReference>
<dbReference type="PANTHER" id="PTHR42695:SF5">
    <property type="entry name" value="GLUTAMINE AMIDOTRANSFERASE YLR126C-RELATED"/>
    <property type="match status" value="1"/>
</dbReference>
<dbReference type="CDD" id="cd01741">
    <property type="entry name" value="GATase1_1"/>
    <property type="match status" value="1"/>
</dbReference>
<dbReference type="Gene3D" id="3.40.50.880">
    <property type="match status" value="1"/>
</dbReference>
<evidence type="ECO:0000259" key="1">
    <source>
        <dbReference type="Pfam" id="PF00117"/>
    </source>
</evidence>
<dbReference type="Pfam" id="PF00117">
    <property type="entry name" value="GATase"/>
    <property type="match status" value="1"/>
</dbReference>
<dbReference type="InterPro" id="IPR044992">
    <property type="entry name" value="ChyE-like"/>
</dbReference>